<comment type="caution">
    <text evidence="2">The sequence shown here is derived from an EMBL/GenBank/DDBJ whole genome shotgun (WGS) entry which is preliminary data.</text>
</comment>
<evidence type="ECO:0000256" key="1">
    <source>
        <dbReference type="SAM" id="MobiDB-lite"/>
    </source>
</evidence>
<feature type="region of interest" description="Disordered" evidence="1">
    <location>
        <begin position="180"/>
        <end position="217"/>
    </location>
</feature>
<accession>A0AAE1DHE9</accession>
<evidence type="ECO:0000313" key="2">
    <source>
        <dbReference type="EMBL" id="KAK3770819.1"/>
    </source>
</evidence>
<evidence type="ECO:0000313" key="3">
    <source>
        <dbReference type="Proteomes" id="UP001283361"/>
    </source>
</evidence>
<feature type="compositionally biased region" description="Basic and acidic residues" evidence="1">
    <location>
        <begin position="208"/>
        <end position="217"/>
    </location>
</feature>
<dbReference type="Proteomes" id="UP001283361">
    <property type="component" value="Unassembled WGS sequence"/>
</dbReference>
<keyword evidence="3" id="KW-1185">Reference proteome</keyword>
<reference evidence="2" key="1">
    <citation type="journal article" date="2023" name="G3 (Bethesda)">
        <title>A reference genome for the long-term kleptoplast-retaining sea slug Elysia crispata morphotype clarki.</title>
        <authorList>
            <person name="Eastman K.E."/>
            <person name="Pendleton A.L."/>
            <person name="Shaikh M.A."/>
            <person name="Suttiyut T."/>
            <person name="Ogas R."/>
            <person name="Tomko P."/>
            <person name="Gavelis G."/>
            <person name="Widhalm J.R."/>
            <person name="Wisecaver J.H."/>
        </authorList>
    </citation>
    <scope>NUCLEOTIDE SEQUENCE</scope>
    <source>
        <strain evidence="2">ECLA1</strain>
    </source>
</reference>
<organism evidence="2 3">
    <name type="scientific">Elysia crispata</name>
    <name type="common">lettuce slug</name>
    <dbReference type="NCBI Taxonomy" id="231223"/>
    <lineage>
        <taxon>Eukaryota</taxon>
        <taxon>Metazoa</taxon>
        <taxon>Spiralia</taxon>
        <taxon>Lophotrochozoa</taxon>
        <taxon>Mollusca</taxon>
        <taxon>Gastropoda</taxon>
        <taxon>Heterobranchia</taxon>
        <taxon>Euthyneura</taxon>
        <taxon>Panpulmonata</taxon>
        <taxon>Sacoglossa</taxon>
        <taxon>Placobranchoidea</taxon>
        <taxon>Plakobranchidae</taxon>
        <taxon>Elysia</taxon>
    </lineage>
</organism>
<dbReference type="EMBL" id="JAWDGP010003786">
    <property type="protein sequence ID" value="KAK3770819.1"/>
    <property type="molecule type" value="Genomic_DNA"/>
</dbReference>
<proteinExistence type="predicted"/>
<protein>
    <submittedName>
        <fullName evidence="2">Uncharacterized protein</fullName>
    </submittedName>
</protein>
<dbReference type="AlphaFoldDB" id="A0AAE1DHE9"/>
<feature type="compositionally biased region" description="Basic and acidic residues" evidence="1">
    <location>
        <begin position="118"/>
        <end position="147"/>
    </location>
</feature>
<feature type="region of interest" description="Disordered" evidence="1">
    <location>
        <begin position="118"/>
        <end position="149"/>
    </location>
</feature>
<sequence>MFGRTVRGPMAVLRELWTQETDDPDVKTTYQYVIDLQERLEETINAAKENLKHSTARYRQHFNKKTKPRSFKAGDEVLLLIPSAFPTIFVISLEMMTPWEELQHLSVEILDKFREKAGTTTDEERKSQEEHQKIKTQAREHKERDKMPSVSRVRTVFDLQKIMTCPKLNVAMTSAERMRRYREKQKKMNPNFSSEESARIERIRKKRLADNPEAERL</sequence>
<name>A0AAE1DHE9_9GAST</name>
<gene>
    <name evidence="2" type="ORF">RRG08_036420</name>
</gene>